<gene>
    <name evidence="7" type="ORF">ISN44_As10g026950</name>
</gene>
<evidence type="ECO:0000256" key="1">
    <source>
        <dbReference type="ARBA" id="ARBA00004613"/>
    </source>
</evidence>
<keyword evidence="3" id="KW-0713">Self-incompatibility</keyword>
<proteinExistence type="inferred from homology"/>
<dbReference type="Proteomes" id="UP000694251">
    <property type="component" value="Chromosome 10"/>
</dbReference>
<keyword evidence="5 6" id="KW-0732">Signal</keyword>
<evidence type="ECO:0000256" key="4">
    <source>
        <dbReference type="ARBA" id="ARBA00022525"/>
    </source>
</evidence>
<evidence type="ECO:0000256" key="2">
    <source>
        <dbReference type="ARBA" id="ARBA00005581"/>
    </source>
</evidence>
<dbReference type="InterPro" id="IPR010264">
    <property type="entry name" value="Self-incomp_S1"/>
</dbReference>
<sequence>MASHRNLIMLVTLSLLMKVALSQNGVVMGKNIFKWWEMFPKIFVYVSNDIEGGLDLHSSCIENGNTVVRYRGLILPGRTREFVHFEKTFWGRNRYVCEFRFGGETQTHRFTIYRDSRDNINKYQCRHCFWSIRRNGPCALNSHTGRYDICYAWDR</sequence>
<reference evidence="7 8" key="1">
    <citation type="submission" date="2020-12" db="EMBL/GenBank/DDBJ databases">
        <title>Concerted genomic and epigenomic changes stabilize Arabidopsis allopolyploids.</title>
        <authorList>
            <person name="Chen Z."/>
        </authorList>
    </citation>
    <scope>NUCLEOTIDE SEQUENCE [LARGE SCALE GENOMIC DNA]</scope>
    <source>
        <strain evidence="7">As9502</strain>
        <tissue evidence="7">Leaf</tissue>
    </source>
</reference>
<keyword evidence="8" id="KW-1185">Reference proteome</keyword>
<dbReference type="EMBL" id="JAEFBJ010000010">
    <property type="protein sequence ID" value="KAG7566093.1"/>
    <property type="molecule type" value="Genomic_DNA"/>
</dbReference>
<feature type="chain" id="PRO_5036446112" evidence="6">
    <location>
        <begin position="23"/>
        <end position="155"/>
    </location>
</feature>
<keyword evidence="4" id="KW-0964">Secreted</keyword>
<evidence type="ECO:0000313" key="8">
    <source>
        <dbReference type="Proteomes" id="UP000694251"/>
    </source>
</evidence>
<dbReference type="Pfam" id="PF05938">
    <property type="entry name" value="Self-incomp_S1"/>
    <property type="match status" value="1"/>
</dbReference>
<comment type="similarity">
    <text evidence="2">Belongs to the plant self-incompatibility (S1) protein family.</text>
</comment>
<comment type="caution">
    <text evidence="7">The sequence shown here is derived from an EMBL/GenBank/DDBJ whole genome shotgun (WGS) entry which is preliminary data.</text>
</comment>
<dbReference type="GO" id="GO:0005576">
    <property type="term" value="C:extracellular region"/>
    <property type="evidence" value="ECO:0007669"/>
    <property type="project" value="UniProtKB-SubCell"/>
</dbReference>
<accession>A0A8T1ZZI0</accession>
<organism evidence="7 8">
    <name type="scientific">Arabidopsis suecica</name>
    <name type="common">Swedish thale-cress</name>
    <name type="synonym">Cardaminopsis suecica</name>
    <dbReference type="NCBI Taxonomy" id="45249"/>
    <lineage>
        <taxon>Eukaryota</taxon>
        <taxon>Viridiplantae</taxon>
        <taxon>Streptophyta</taxon>
        <taxon>Embryophyta</taxon>
        <taxon>Tracheophyta</taxon>
        <taxon>Spermatophyta</taxon>
        <taxon>Magnoliopsida</taxon>
        <taxon>eudicotyledons</taxon>
        <taxon>Gunneridae</taxon>
        <taxon>Pentapetalae</taxon>
        <taxon>rosids</taxon>
        <taxon>malvids</taxon>
        <taxon>Brassicales</taxon>
        <taxon>Brassicaceae</taxon>
        <taxon>Camelineae</taxon>
        <taxon>Arabidopsis</taxon>
    </lineage>
</organism>
<evidence type="ECO:0000313" key="7">
    <source>
        <dbReference type="EMBL" id="KAG7566093.1"/>
    </source>
</evidence>
<dbReference type="OrthoDB" id="1038057at2759"/>
<protein>
    <submittedName>
        <fullName evidence="7">Plant self-incompatibility S1</fullName>
    </submittedName>
</protein>
<dbReference type="AlphaFoldDB" id="A0A8T1ZZI0"/>
<name>A0A8T1ZZI0_ARASU</name>
<evidence type="ECO:0000256" key="6">
    <source>
        <dbReference type="SAM" id="SignalP"/>
    </source>
</evidence>
<feature type="signal peptide" evidence="6">
    <location>
        <begin position="1"/>
        <end position="22"/>
    </location>
</feature>
<comment type="subcellular location">
    <subcellularLocation>
        <location evidence="1">Secreted</location>
    </subcellularLocation>
</comment>
<evidence type="ECO:0000256" key="3">
    <source>
        <dbReference type="ARBA" id="ARBA00022471"/>
    </source>
</evidence>
<evidence type="ECO:0000256" key="5">
    <source>
        <dbReference type="ARBA" id="ARBA00022729"/>
    </source>
</evidence>
<dbReference type="GO" id="GO:0060320">
    <property type="term" value="P:rejection of self pollen"/>
    <property type="evidence" value="ECO:0007669"/>
    <property type="project" value="UniProtKB-KW"/>
</dbReference>